<sequence length="99" mass="11159">MLGFVKLRISILRELRALGFNILRSSASPDDNDPNWIPGRVNLDVCVGSTGDHANVGVLDSEQQKVLFIEEALLKFKDEDLTGKVFYIYNECEEQVSRT</sequence>
<dbReference type="EMBL" id="ATDL01000022">
    <property type="protein sequence ID" value="ERJ57360.1"/>
    <property type="molecule type" value="Genomic_DNA"/>
</dbReference>
<dbReference type="OrthoDB" id="711011at2"/>
<organism evidence="1 2">
    <name type="scientific">Sphingobacterium paucimobilis HER1398</name>
    <dbReference type="NCBI Taxonomy" id="1346330"/>
    <lineage>
        <taxon>Bacteria</taxon>
        <taxon>Pseudomonadati</taxon>
        <taxon>Bacteroidota</taxon>
        <taxon>Sphingobacteriia</taxon>
        <taxon>Sphingobacteriales</taxon>
        <taxon>Sphingobacteriaceae</taxon>
        <taxon>Sphingobacterium</taxon>
    </lineage>
</organism>
<proteinExistence type="predicted"/>
<dbReference type="PATRIC" id="fig|1346330.5.peg.4090"/>
<dbReference type="Proteomes" id="UP000016584">
    <property type="component" value="Unassembled WGS sequence"/>
</dbReference>
<name>U2HPZ4_9SPHI</name>
<keyword evidence="2" id="KW-1185">Reference proteome</keyword>
<dbReference type="AlphaFoldDB" id="U2HPZ4"/>
<accession>U2HPZ4</accession>
<dbReference type="RefSeq" id="WP_021072092.1">
    <property type="nucleotide sequence ID" value="NZ_ATDL01000022.1"/>
</dbReference>
<comment type="caution">
    <text evidence="1">The sequence shown here is derived from an EMBL/GenBank/DDBJ whole genome shotgun (WGS) entry which is preliminary data.</text>
</comment>
<gene>
    <name evidence="1" type="ORF">M472_01135</name>
</gene>
<protein>
    <submittedName>
        <fullName evidence="1">Uncharacterized protein</fullName>
    </submittedName>
</protein>
<reference evidence="1 2" key="1">
    <citation type="journal article" date="2013" name="Genome Announc.">
        <title>The Draft Genome Sequence of Sphingomonas paucimobilis Strain HER1398 (Proteobacteria), Host to the Giant PAU Phage, Indicates That It Is a Member of the Genus Sphingobacterium (Bacteroidetes).</title>
        <authorList>
            <person name="White R.A.III."/>
            <person name="Suttle C.A."/>
        </authorList>
    </citation>
    <scope>NUCLEOTIDE SEQUENCE [LARGE SCALE GENOMIC DNA]</scope>
    <source>
        <strain evidence="1 2">HER1398</strain>
    </source>
</reference>
<evidence type="ECO:0000313" key="1">
    <source>
        <dbReference type="EMBL" id="ERJ57360.1"/>
    </source>
</evidence>
<evidence type="ECO:0000313" key="2">
    <source>
        <dbReference type="Proteomes" id="UP000016584"/>
    </source>
</evidence>